<dbReference type="Proteomes" id="UP000652761">
    <property type="component" value="Unassembled WGS sequence"/>
</dbReference>
<organism evidence="2 3">
    <name type="scientific">Colocasia esculenta</name>
    <name type="common">Wild taro</name>
    <name type="synonym">Arum esculentum</name>
    <dbReference type="NCBI Taxonomy" id="4460"/>
    <lineage>
        <taxon>Eukaryota</taxon>
        <taxon>Viridiplantae</taxon>
        <taxon>Streptophyta</taxon>
        <taxon>Embryophyta</taxon>
        <taxon>Tracheophyta</taxon>
        <taxon>Spermatophyta</taxon>
        <taxon>Magnoliopsida</taxon>
        <taxon>Liliopsida</taxon>
        <taxon>Araceae</taxon>
        <taxon>Aroideae</taxon>
        <taxon>Colocasieae</taxon>
        <taxon>Colocasia</taxon>
    </lineage>
</organism>
<dbReference type="EMBL" id="NMUH01016235">
    <property type="protein sequence ID" value="MQM23404.1"/>
    <property type="molecule type" value="Genomic_DNA"/>
</dbReference>
<protein>
    <recommendedName>
        <fullName evidence="4">Secreted protein</fullName>
    </recommendedName>
</protein>
<accession>A0A843XTY9</accession>
<keyword evidence="1" id="KW-0732">Signal</keyword>
<sequence>MLFYVVGKRFLFTHLCWFARFLGEFPTEPVTCEAHPYSQQVKGRRRFRYRLPVQSRVATALGQHLQQCSFFFSSTSGYAPGSCTFI</sequence>
<proteinExistence type="predicted"/>
<feature type="chain" id="PRO_5032959410" description="Secreted protein" evidence="1">
    <location>
        <begin position="24"/>
        <end position="86"/>
    </location>
</feature>
<reference evidence="2" key="1">
    <citation type="submission" date="2017-07" db="EMBL/GenBank/DDBJ databases">
        <title>Taro Niue Genome Assembly and Annotation.</title>
        <authorList>
            <person name="Atibalentja N."/>
            <person name="Keating K."/>
            <person name="Fields C.J."/>
        </authorList>
    </citation>
    <scope>NUCLEOTIDE SEQUENCE</scope>
    <source>
        <strain evidence="2">Niue_2</strain>
        <tissue evidence="2">Leaf</tissue>
    </source>
</reference>
<comment type="caution">
    <text evidence="2">The sequence shown here is derived from an EMBL/GenBank/DDBJ whole genome shotgun (WGS) entry which is preliminary data.</text>
</comment>
<dbReference type="AlphaFoldDB" id="A0A843XTY9"/>
<evidence type="ECO:0008006" key="4">
    <source>
        <dbReference type="Google" id="ProtNLM"/>
    </source>
</evidence>
<name>A0A843XTY9_COLES</name>
<evidence type="ECO:0000313" key="3">
    <source>
        <dbReference type="Proteomes" id="UP000652761"/>
    </source>
</evidence>
<evidence type="ECO:0000313" key="2">
    <source>
        <dbReference type="EMBL" id="MQM23404.1"/>
    </source>
</evidence>
<evidence type="ECO:0000256" key="1">
    <source>
        <dbReference type="SAM" id="SignalP"/>
    </source>
</evidence>
<keyword evidence="3" id="KW-1185">Reference proteome</keyword>
<feature type="signal peptide" evidence="1">
    <location>
        <begin position="1"/>
        <end position="23"/>
    </location>
</feature>
<gene>
    <name evidence="2" type="ORF">Taro_056468</name>
</gene>